<dbReference type="PANTHER" id="PTHR11915">
    <property type="entry name" value="SPECTRIN/FILAMIN RELATED CYTOSKELETAL PROTEIN"/>
    <property type="match status" value="1"/>
</dbReference>
<evidence type="ECO:0000259" key="9">
    <source>
        <dbReference type="PROSITE" id="PS50222"/>
    </source>
</evidence>
<dbReference type="Proteomes" id="UP000278807">
    <property type="component" value="Unassembled WGS sequence"/>
</dbReference>
<reference evidence="10 11" key="2">
    <citation type="submission" date="2018-11" db="EMBL/GenBank/DDBJ databases">
        <authorList>
            <consortium name="Pathogen Informatics"/>
        </authorList>
    </citation>
    <scope>NUCLEOTIDE SEQUENCE [LARGE SCALE GENOMIC DNA]</scope>
</reference>
<keyword evidence="7" id="KW-0812">Transmembrane</keyword>
<dbReference type="InterPro" id="IPR001715">
    <property type="entry name" value="CH_dom"/>
</dbReference>
<dbReference type="InterPro" id="IPR002017">
    <property type="entry name" value="Spectrin_repeat"/>
</dbReference>
<feature type="domain" description="EF-hand" evidence="9">
    <location>
        <begin position="754"/>
        <end position="789"/>
    </location>
</feature>
<evidence type="ECO:0000313" key="11">
    <source>
        <dbReference type="Proteomes" id="UP000278807"/>
    </source>
</evidence>
<reference evidence="12" key="1">
    <citation type="submission" date="2016-04" db="UniProtKB">
        <authorList>
            <consortium name="WormBaseParasite"/>
        </authorList>
    </citation>
    <scope>IDENTIFICATION</scope>
</reference>
<gene>
    <name evidence="10" type="ORF">HNAJ_LOCUS10295</name>
</gene>
<dbReference type="Gene3D" id="1.10.418.10">
    <property type="entry name" value="Calponin-like domain"/>
    <property type="match status" value="2"/>
</dbReference>
<dbReference type="SUPFAM" id="SSF47473">
    <property type="entry name" value="EF-hand"/>
    <property type="match status" value="1"/>
</dbReference>
<dbReference type="InterPro" id="IPR001589">
    <property type="entry name" value="Actinin_actin-bd_CS"/>
</dbReference>
<dbReference type="STRING" id="102285.A0A158QIV3"/>
<evidence type="ECO:0000256" key="1">
    <source>
        <dbReference type="ARBA" id="ARBA00010255"/>
    </source>
</evidence>
<keyword evidence="3" id="KW-0677">Repeat</keyword>
<keyword evidence="4" id="KW-0106">Calcium</keyword>
<dbReference type="PROSITE" id="PS00019">
    <property type="entry name" value="ACTININ_1"/>
    <property type="match status" value="1"/>
</dbReference>
<dbReference type="OrthoDB" id="18853at2759"/>
<dbReference type="PROSITE" id="PS00018">
    <property type="entry name" value="EF_HAND_1"/>
    <property type="match status" value="1"/>
</dbReference>
<keyword evidence="11" id="KW-1185">Reference proteome</keyword>
<dbReference type="InterPro" id="IPR002048">
    <property type="entry name" value="EF_hand_dom"/>
</dbReference>
<evidence type="ECO:0000313" key="10">
    <source>
        <dbReference type="EMBL" id="VDO07634.1"/>
    </source>
</evidence>
<dbReference type="InterPro" id="IPR018159">
    <property type="entry name" value="Spectrin/alpha-actinin"/>
</dbReference>
<evidence type="ECO:0000256" key="6">
    <source>
        <dbReference type="SAM" id="Coils"/>
    </source>
</evidence>
<feature type="transmembrane region" description="Helical" evidence="7">
    <location>
        <begin position="818"/>
        <end position="837"/>
    </location>
</feature>
<dbReference type="Pfam" id="PF00435">
    <property type="entry name" value="Spectrin"/>
    <property type="match status" value="2"/>
</dbReference>
<dbReference type="Gene3D" id="1.10.238.10">
    <property type="entry name" value="EF-hand"/>
    <property type="match status" value="2"/>
</dbReference>
<dbReference type="PROSITE" id="PS00020">
    <property type="entry name" value="ACTININ_2"/>
    <property type="match status" value="1"/>
</dbReference>
<evidence type="ECO:0000256" key="5">
    <source>
        <dbReference type="ARBA" id="ARBA00023203"/>
    </source>
</evidence>
<dbReference type="CDD" id="cd21214">
    <property type="entry name" value="CH_ACTN_rpt1"/>
    <property type="match status" value="1"/>
</dbReference>
<keyword evidence="7" id="KW-1133">Transmembrane helix</keyword>
<dbReference type="PROSITE" id="PS50222">
    <property type="entry name" value="EF_HAND_2"/>
    <property type="match status" value="2"/>
</dbReference>
<dbReference type="Pfam" id="PF00307">
    <property type="entry name" value="CH"/>
    <property type="match status" value="2"/>
</dbReference>
<evidence type="ECO:0000256" key="7">
    <source>
        <dbReference type="SAM" id="Phobius"/>
    </source>
</evidence>
<evidence type="ECO:0000256" key="3">
    <source>
        <dbReference type="ARBA" id="ARBA00022737"/>
    </source>
</evidence>
<dbReference type="InterPro" id="IPR011992">
    <property type="entry name" value="EF-hand-dom_pair"/>
</dbReference>
<dbReference type="Pfam" id="PF08726">
    <property type="entry name" value="EFhand_Ca_insen"/>
    <property type="match status" value="1"/>
</dbReference>
<evidence type="ECO:0000256" key="2">
    <source>
        <dbReference type="ARBA" id="ARBA00022723"/>
    </source>
</evidence>
<feature type="domain" description="Calponin-homology (CH)" evidence="8">
    <location>
        <begin position="156"/>
        <end position="262"/>
    </location>
</feature>
<dbReference type="FunFam" id="1.10.418.10:FF:000001">
    <property type="entry name" value="Actinin alpha 1"/>
    <property type="match status" value="1"/>
</dbReference>
<dbReference type="SMART" id="SM01184">
    <property type="entry name" value="efhand_Ca_insen"/>
    <property type="match status" value="1"/>
</dbReference>
<dbReference type="SUPFAM" id="SSF47576">
    <property type="entry name" value="Calponin-homology domain, CH-domain"/>
    <property type="match status" value="1"/>
</dbReference>
<dbReference type="InterPro" id="IPR018247">
    <property type="entry name" value="EF_Hand_1_Ca_BS"/>
</dbReference>
<name>A0A158QIV3_RODNA</name>
<organism evidence="12">
    <name type="scientific">Rodentolepis nana</name>
    <name type="common">Dwarf tapeworm</name>
    <name type="synonym">Hymenolepis nana</name>
    <dbReference type="NCBI Taxonomy" id="102285"/>
    <lineage>
        <taxon>Eukaryota</taxon>
        <taxon>Metazoa</taxon>
        <taxon>Spiralia</taxon>
        <taxon>Lophotrochozoa</taxon>
        <taxon>Platyhelminthes</taxon>
        <taxon>Cestoda</taxon>
        <taxon>Eucestoda</taxon>
        <taxon>Cyclophyllidea</taxon>
        <taxon>Hymenolepididae</taxon>
        <taxon>Rodentolepis</taxon>
    </lineage>
</organism>
<feature type="coiled-coil region" evidence="6">
    <location>
        <begin position="556"/>
        <end position="593"/>
    </location>
</feature>
<dbReference type="SMART" id="SM00033">
    <property type="entry name" value="CH"/>
    <property type="match status" value="2"/>
</dbReference>
<dbReference type="InterPro" id="IPR036872">
    <property type="entry name" value="CH_dom_sf"/>
</dbReference>
<feature type="domain" description="Calponin-homology (CH)" evidence="8">
    <location>
        <begin position="43"/>
        <end position="147"/>
    </location>
</feature>
<dbReference type="GO" id="GO:0005509">
    <property type="term" value="F:calcium ion binding"/>
    <property type="evidence" value="ECO:0007669"/>
    <property type="project" value="InterPro"/>
</dbReference>
<evidence type="ECO:0000259" key="8">
    <source>
        <dbReference type="PROSITE" id="PS50021"/>
    </source>
</evidence>
<dbReference type="Pfam" id="PF13405">
    <property type="entry name" value="EF-hand_6"/>
    <property type="match status" value="1"/>
</dbReference>
<feature type="domain" description="EF-hand" evidence="9">
    <location>
        <begin position="853"/>
        <end position="888"/>
    </location>
</feature>
<accession>A0A158QIV3</accession>
<dbReference type="WBParaSite" id="HNAJ_0001030001-mRNA-1">
    <property type="protein sequence ID" value="HNAJ_0001030001-mRNA-1"/>
    <property type="gene ID" value="HNAJ_0001030001"/>
</dbReference>
<keyword evidence="5" id="KW-0009">Actin-binding</keyword>
<evidence type="ECO:0000313" key="12">
    <source>
        <dbReference type="WBParaSite" id="HNAJ_0001030001-mRNA-1"/>
    </source>
</evidence>
<sequence>MPIETPEVKTGKTKSIFEFEGYVNDDDEGGHERELPIDPIWEKQQKKTFTAWCNLHLKKKGTEINVIEEDFRNGLKLLTLLEAISGEELPPPERGRLRVHKVLNVNKSFDFIKKKGVNLVGIGAEEIVDGNVKMTLGMIWTIILRFAIQDIQIENCTANDGLLLWCQRSTEPYSDVNVRNFNTSWKDGKAFCAIINRYRPDLLNYDDVSKAPPKDALSKAFDVAEDSLKIPKMLDVNDMIESVKPDDRSVITYVSCFFHLFSEAEKSNTATSRIKKSVEISQMSDQLRSTYSHLFTDLKDWIEKKKSDFEHREPILNLEDVNKQIEIFHQYQTEEKPEKIEEKSRLETTFRTLQTRLRLNNRPPYLPPDGMLIVDILILWKQLEICEKNYEEWLMGERKRTTILAYWLSRFEVRCKTFEAWASGTSDYLQSKDHTTCTVAEVRPMLKKHEAFVSDLMAQQDRVARIESIAEEIRNLGYTDMPTVDNRCAQIKSEWDSLKGLSDTRHENLSEAQSVLEKIDSKHLEIAKLSAPFHNWMQQAEEDLLDKFIAQSTADVEKLINTHTDFEKSLKEKEKEYEKIKALEVEINDLCRQINRGSIVNPYTNVTTSLLHEQWKRTQDLTSHRKQELEDERNRQLASDQMRKKFIQLATELNTWLEQTQGRLNNVGIGDASLEDQVKLLSTLDEDLEGHRSKLIELEDCHQQLQDVYEDLDVPVSMATLRSVWNQLATGLKYTRNEIENQILTRDSKGLSKDQLDDLRRCFNHFDKDKTGYLECAEFKACLVSVGHAIVADDKKQVWKKYPNFLPFQLLKSLVRRFLSYCIACLCLSFMAVLLYMPSILPGNSVKSFFSLQSDEDILRLMKQLDPNSNGTIGFDVFVDYMTRELTDMDTSEQLLQSFRTISGDKGYLTEADIRRELPPDQADYILSHLKQLKGAAGDNGALDFEHYVLTIYGSK</sequence>
<dbReference type="SMART" id="SM00054">
    <property type="entry name" value="EFh"/>
    <property type="match status" value="2"/>
</dbReference>
<comment type="similarity">
    <text evidence="1">Belongs to the alpha-actinin family.</text>
</comment>
<keyword evidence="2" id="KW-0479">Metal-binding</keyword>
<dbReference type="FunFam" id="1.10.418.10:FF:000088">
    <property type="entry name" value="Alpha-actinin, sarcomeric"/>
    <property type="match status" value="1"/>
</dbReference>
<dbReference type="GO" id="GO:0003779">
    <property type="term" value="F:actin binding"/>
    <property type="evidence" value="ECO:0007669"/>
    <property type="project" value="UniProtKB-KW"/>
</dbReference>
<proteinExistence type="inferred from homology"/>
<dbReference type="PROSITE" id="PS50021">
    <property type="entry name" value="CH"/>
    <property type="match status" value="2"/>
</dbReference>
<dbReference type="Gene3D" id="1.20.58.60">
    <property type="match status" value="4"/>
</dbReference>
<keyword evidence="6" id="KW-0175">Coiled coil</keyword>
<keyword evidence="7" id="KW-0472">Membrane</keyword>
<dbReference type="EMBL" id="UZAE01012971">
    <property type="protein sequence ID" value="VDO07634.1"/>
    <property type="molecule type" value="Genomic_DNA"/>
</dbReference>
<dbReference type="SUPFAM" id="SSF46966">
    <property type="entry name" value="Spectrin repeat"/>
    <property type="match status" value="4"/>
</dbReference>
<dbReference type="AlphaFoldDB" id="A0A158QIV3"/>
<dbReference type="CDD" id="cd00176">
    <property type="entry name" value="SPEC"/>
    <property type="match status" value="2"/>
</dbReference>
<dbReference type="InterPro" id="IPR014837">
    <property type="entry name" value="EF-hand_Ca_insen"/>
</dbReference>
<protein>
    <submittedName>
        <fullName evidence="12">Alpha-actinin, sarcomeric</fullName>
    </submittedName>
</protein>
<evidence type="ECO:0000256" key="4">
    <source>
        <dbReference type="ARBA" id="ARBA00022837"/>
    </source>
</evidence>
<dbReference type="SMART" id="SM00150">
    <property type="entry name" value="SPEC"/>
    <property type="match status" value="3"/>
</dbReference>